<dbReference type="SUPFAM" id="SSF56672">
    <property type="entry name" value="DNA/RNA polymerases"/>
    <property type="match status" value="1"/>
</dbReference>
<dbReference type="AlphaFoldDB" id="A0A0V1L5C1"/>
<dbReference type="OrthoDB" id="7854695at2759"/>
<reference evidence="3 4" key="1">
    <citation type="submission" date="2015-05" db="EMBL/GenBank/DDBJ databases">
        <title>Evolution of Trichinella species and genotypes.</title>
        <authorList>
            <person name="Korhonen P.K."/>
            <person name="Edoardo P."/>
            <person name="Giuseppe L.R."/>
            <person name="Gasser R.B."/>
        </authorList>
    </citation>
    <scope>NUCLEOTIDE SEQUENCE [LARGE SCALE GENOMIC DNA]</scope>
    <source>
        <strain evidence="3">ISS10</strain>
    </source>
</reference>
<dbReference type="PANTHER" id="PTHR24559">
    <property type="entry name" value="TRANSPOSON TY3-I GAG-POL POLYPROTEIN"/>
    <property type="match status" value="1"/>
</dbReference>
<organism evidence="3 4">
    <name type="scientific">Trichinella nativa</name>
    <dbReference type="NCBI Taxonomy" id="6335"/>
    <lineage>
        <taxon>Eukaryota</taxon>
        <taxon>Metazoa</taxon>
        <taxon>Ecdysozoa</taxon>
        <taxon>Nematoda</taxon>
        <taxon>Enoplea</taxon>
        <taxon>Dorylaimia</taxon>
        <taxon>Trichinellida</taxon>
        <taxon>Trichinellidae</taxon>
        <taxon>Trichinella</taxon>
    </lineage>
</organism>
<dbReference type="STRING" id="6335.A0A0V1L5C1"/>
<feature type="region of interest" description="Disordered" evidence="1">
    <location>
        <begin position="363"/>
        <end position="433"/>
    </location>
</feature>
<comment type="caution">
    <text evidence="3">The sequence shown here is derived from an EMBL/GenBank/DDBJ whole genome shotgun (WGS) entry which is preliminary data.</text>
</comment>
<dbReference type="Gene3D" id="3.10.10.10">
    <property type="entry name" value="HIV Type 1 Reverse Transcriptase, subunit A, domain 1"/>
    <property type="match status" value="1"/>
</dbReference>
<sequence length="604" mass="68387">MADLRSCTLPPLIQLLATIAELCSDWCLEFMQLLPAWHHLAKQPFQLLWRMDLSSDDPLSAEIHTRRQSREQLTLATGRNSTSYHPATNEPVHPCFWRWLSEISSNDSNFYCFPKHCFPLLTLLYVQQTWYCGDERQIPILTSMTQCQCGNPLSPPLLQFINMLMLDTTRYCPHTILLRTLINPDAKQQAGIVPFPIHPALCRNVPLSSSQDMTTINAMNTMKAFHNNDARSLMVLHHQKMTQSCGSKTSHPTHFKDTVGEDRGWLLATDPHDTTRRARSPQAASARLLMTEAMRSELFPAGSTRDISWQDPWKRKRRLLDTYGQSESQMTMTDGFRVRIVHEPALVTHPDIRCAWSTASPQEVPLEETVPEGPDTDSSGVFRAESAGPTHLTPEVREGPSRAVMLTSDERTLSNTASSPEEPSQLPPRRLPQAQREVVDHLIRKMLHAGVIELPSGPWSSPVVLVWKKDPSPRFCVDYRRLNAVTRVNAQPMPRIDDTLTALAGAKWFSTLDLASGYWQVEVAGRDREKTVFSTPLGLFQFHVIPFGLCKAPATFQRLEKALRGLTWNTCLVYLDDIMVFGKTEEDGHVPILIHRKAAHLKLR</sequence>
<dbReference type="CDD" id="cd01647">
    <property type="entry name" value="RT_LTR"/>
    <property type="match status" value="1"/>
</dbReference>
<keyword evidence="4" id="KW-1185">Reference proteome</keyword>
<name>A0A0V1L5C1_9BILA</name>
<dbReference type="Pfam" id="PF00078">
    <property type="entry name" value="RVT_1"/>
    <property type="match status" value="1"/>
</dbReference>
<dbReference type="Gene3D" id="3.30.70.270">
    <property type="match status" value="1"/>
</dbReference>
<dbReference type="PANTHER" id="PTHR24559:SF435">
    <property type="entry name" value="RIBONUCLEASE H"/>
    <property type="match status" value="1"/>
</dbReference>
<evidence type="ECO:0000256" key="1">
    <source>
        <dbReference type="SAM" id="MobiDB-lite"/>
    </source>
</evidence>
<evidence type="ECO:0000313" key="3">
    <source>
        <dbReference type="EMBL" id="KRZ54492.1"/>
    </source>
</evidence>
<proteinExistence type="predicted"/>
<accession>A0A0V1L5C1</accession>
<feature type="compositionally biased region" description="Polar residues" evidence="1">
    <location>
        <begin position="413"/>
        <end position="422"/>
    </location>
</feature>
<dbReference type="EMBL" id="JYDW01000137">
    <property type="protein sequence ID" value="KRZ54492.1"/>
    <property type="molecule type" value="Genomic_DNA"/>
</dbReference>
<gene>
    <name evidence="3" type="primary">TY3B-G</name>
    <name evidence="3" type="ORF">T02_14912</name>
</gene>
<feature type="domain" description="Reverse transcriptase" evidence="2">
    <location>
        <begin position="468"/>
        <end position="590"/>
    </location>
</feature>
<dbReference type="Proteomes" id="UP000054721">
    <property type="component" value="Unassembled WGS sequence"/>
</dbReference>
<dbReference type="InterPro" id="IPR053134">
    <property type="entry name" value="RNA-dir_DNA_polymerase"/>
</dbReference>
<dbReference type="InterPro" id="IPR043128">
    <property type="entry name" value="Rev_trsase/Diguanyl_cyclase"/>
</dbReference>
<protein>
    <submittedName>
        <fullName evidence="3">Transposon Ty3-G Gag-Pol polyprotein</fullName>
    </submittedName>
</protein>
<dbReference type="InterPro" id="IPR000477">
    <property type="entry name" value="RT_dom"/>
</dbReference>
<evidence type="ECO:0000259" key="2">
    <source>
        <dbReference type="Pfam" id="PF00078"/>
    </source>
</evidence>
<dbReference type="InterPro" id="IPR043502">
    <property type="entry name" value="DNA/RNA_pol_sf"/>
</dbReference>
<evidence type="ECO:0000313" key="4">
    <source>
        <dbReference type="Proteomes" id="UP000054721"/>
    </source>
</evidence>